<evidence type="ECO:0000256" key="2">
    <source>
        <dbReference type="ARBA" id="ARBA00023315"/>
    </source>
</evidence>
<accession>A0AAN0RC46</accession>
<proteinExistence type="predicted"/>
<protein>
    <submittedName>
        <fullName evidence="4">Ribosomal-protein-S18-alanine acetyltransferase</fullName>
        <ecNumber evidence="4">2.3.1.128</ecNumber>
    </submittedName>
</protein>
<gene>
    <name evidence="4" type="ORF">GbCGDNIH3_0387</name>
</gene>
<dbReference type="InterPro" id="IPR050832">
    <property type="entry name" value="Bact_Acetyltransf"/>
</dbReference>
<feature type="domain" description="N-acetyltransferase" evidence="3">
    <location>
        <begin position="10"/>
        <end position="158"/>
    </location>
</feature>
<dbReference type="SUPFAM" id="SSF55729">
    <property type="entry name" value="Acyl-CoA N-acyltransferases (Nat)"/>
    <property type="match status" value="1"/>
</dbReference>
<dbReference type="RefSeq" id="WP_025285948.1">
    <property type="nucleotide sequence ID" value="NZ_CP003181.2"/>
</dbReference>
<dbReference type="Pfam" id="PF00583">
    <property type="entry name" value="Acetyltransf_1"/>
    <property type="match status" value="1"/>
</dbReference>
<dbReference type="PROSITE" id="PS51186">
    <property type="entry name" value="GNAT"/>
    <property type="match status" value="1"/>
</dbReference>
<reference evidence="5" key="1">
    <citation type="submission" date="2012-06" db="EMBL/GenBank/DDBJ databases">
        <title>Genome analysis of multiple Granulibacter bethesdensis isolates demonstrates substantial genome diversity.</title>
        <authorList>
            <person name="Greenberg D.E."/>
            <person name="Porcella S.F."/>
            <person name="Zarember K."/>
            <person name="Zelazny A.M."/>
            <person name="Bruno D."/>
            <person name="Martens C."/>
            <person name="Barbian K.D."/>
            <person name="Jaske E."/>
            <person name="Holland S.M."/>
        </authorList>
    </citation>
    <scope>NUCLEOTIDE SEQUENCE [LARGE SCALE GENOMIC DNA]</scope>
    <source>
        <strain evidence="5">CGDNIH3</strain>
    </source>
</reference>
<dbReference type="InterPro" id="IPR000182">
    <property type="entry name" value="GNAT_dom"/>
</dbReference>
<dbReference type="PANTHER" id="PTHR43877">
    <property type="entry name" value="AMINOALKYLPHOSPHONATE N-ACETYLTRANSFERASE-RELATED-RELATED"/>
    <property type="match status" value="1"/>
</dbReference>
<dbReference type="InterPro" id="IPR016181">
    <property type="entry name" value="Acyl_CoA_acyltransferase"/>
</dbReference>
<evidence type="ECO:0000256" key="1">
    <source>
        <dbReference type="ARBA" id="ARBA00022679"/>
    </source>
</evidence>
<name>A0AAN0RC46_9PROT</name>
<evidence type="ECO:0000313" key="5">
    <source>
        <dbReference type="Proteomes" id="UP000019438"/>
    </source>
</evidence>
<dbReference type="NCBIfam" id="TIGR01575">
    <property type="entry name" value="rimI"/>
    <property type="match status" value="1"/>
</dbReference>
<dbReference type="InterPro" id="IPR006464">
    <property type="entry name" value="AcTrfase_RimI/Ard1"/>
</dbReference>
<evidence type="ECO:0000313" key="4">
    <source>
        <dbReference type="EMBL" id="AHJ62155.1"/>
    </source>
</evidence>
<organism evidence="4 5">
    <name type="scientific">Granulibacter bethesdensis</name>
    <dbReference type="NCBI Taxonomy" id="364410"/>
    <lineage>
        <taxon>Bacteria</taxon>
        <taxon>Pseudomonadati</taxon>
        <taxon>Pseudomonadota</taxon>
        <taxon>Alphaproteobacteria</taxon>
        <taxon>Acetobacterales</taxon>
        <taxon>Acetobacteraceae</taxon>
        <taxon>Granulibacter</taxon>
    </lineage>
</organism>
<dbReference type="Gene3D" id="3.40.630.30">
    <property type="match status" value="1"/>
</dbReference>
<sequence length="170" mass="18389">MTAPLPDDHDAVIAVGPGHAAVLAVLHEAAFPPEEQWDEASFIVQLQQPGTVALMAVAGEHATEPVGFVLFRTIFEDCEILTLAVAPYCRRQGIGDLLMRAAMKRAADQGAEHMLLEVETTNLPARTLYDRLGFSAIGLRRHYYHGGGDALVLRRSLGRSLDSTKITGGE</sequence>
<evidence type="ECO:0000259" key="3">
    <source>
        <dbReference type="PROSITE" id="PS51186"/>
    </source>
</evidence>
<dbReference type="GO" id="GO:0008080">
    <property type="term" value="F:N-acetyltransferase activity"/>
    <property type="evidence" value="ECO:0007669"/>
    <property type="project" value="InterPro"/>
</dbReference>
<dbReference type="AlphaFoldDB" id="A0AAN0RC46"/>
<dbReference type="CDD" id="cd04301">
    <property type="entry name" value="NAT_SF"/>
    <property type="match status" value="1"/>
</dbReference>
<dbReference type="Proteomes" id="UP000019438">
    <property type="component" value="Chromosome"/>
</dbReference>
<dbReference type="KEGG" id="gbc:GbCGDNIH3_0387"/>
<dbReference type="EMBL" id="CP003181">
    <property type="protein sequence ID" value="AHJ62155.1"/>
    <property type="molecule type" value="Genomic_DNA"/>
</dbReference>
<dbReference type="PANTHER" id="PTHR43877:SF1">
    <property type="entry name" value="ACETYLTRANSFERASE"/>
    <property type="match status" value="1"/>
</dbReference>
<keyword evidence="2 4" id="KW-0012">Acyltransferase</keyword>
<keyword evidence="1 4" id="KW-0808">Transferase</keyword>
<dbReference type="EC" id="2.3.1.128" evidence="4"/>